<dbReference type="Pfam" id="PF01546">
    <property type="entry name" value="Peptidase_M20"/>
    <property type="match status" value="1"/>
</dbReference>
<keyword evidence="1" id="KW-0862">Zinc</keyword>
<dbReference type="EMBL" id="MLYO01000009">
    <property type="protein sequence ID" value="OIK07909.1"/>
    <property type="molecule type" value="Genomic_DNA"/>
</dbReference>
<accession>A0A1S2QP30</accession>
<evidence type="ECO:0000256" key="1">
    <source>
        <dbReference type="ARBA" id="ARBA00022833"/>
    </source>
</evidence>
<comment type="caution">
    <text evidence="3">The sequence shown here is derived from an EMBL/GenBank/DDBJ whole genome shotgun (WGS) entry which is preliminary data.</text>
</comment>
<organism evidence="3 4">
    <name type="scientific">Streptomyces monashensis</name>
    <dbReference type="NCBI Taxonomy" id="1678012"/>
    <lineage>
        <taxon>Bacteria</taxon>
        <taxon>Bacillati</taxon>
        <taxon>Actinomycetota</taxon>
        <taxon>Actinomycetes</taxon>
        <taxon>Kitasatosporales</taxon>
        <taxon>Streptomycetaceae</taxon>
        <taxon>Streptomyces</taxon>
    </lineage>
</organism>
<reference evidence="3 4" key="1">
    <citation type="submission" date="2016-10" db="EMBL/GenBank/DDBJ databases">
        <title>Genome sequence of Streptomyces sp. MUSC 1.</title>
        <authorList>
            <person name="Lee L.-H."/>
            <person name="Ser H.-L."/>
            <person name="Law J.W.-F."/>
        </authorList>
    </citation>
    <scope>NUCLEOTIDE SEQUENCE [LARGE SCALE GENOMIC DNA]</scope>
    <source>
        <strain evidence="3 4">MUSC 1</strain>
    </source>
</reference>
<evidence type="ECO:0000313" key="3">
    <source>
        <dbReference type="EMBL" id="OIK07909.1"/>
    </source>
</evidence>
<evidence type="ECO:0000313" key="4">
    <source>
        <dbReference type="Proteomes" id="UP000179642"/>
    </source>
</evidence>
<dbReference type="InterPro" id="IPR002933">
    <property type="entry name" value="Peptidase_M20"/>
</dbReference>
<gene>
    <name evidence="3" type="ORF">BIV23_02045</name>
</gene>
<proteinExistence type="predicted"/>
<dbReference type="AlphaFoldDB" id="A0A1S2QP30"/>
<keyword evidence="4" id="KW-1185">Reference proteome</keyword>
<name>A0A1S2QP30_9ACTN</name>
<dbReference type="Proteomes" id="UP000179642">
    <property type="component" value="Unassembled WGS sequence"/>
</dbReference>
<protein>
    <submittedName>
        <fullName evidence="3">Peptidase M20</fullName>
    </submittedName>
</protein>
<feature type="region of interest" description="Disordered" evidence="2">
    <location>
        <begin position="1"/>
        <end position="22"/>
    </location>
</feature>
<dbReference type="Gene3D" id="3.40.630.10">
    <property type="entry name" value="Zn peptidases"/>
    <property type="match status" value="2"/>
</dbReference>
<dbReference type="SUPFAM" id="SSF53187">
    <property type="entry name" value="Zn-dependent exopeptidases"/>
    <property type="match status" value="1"/>
</dbReference>
<sequence>MASACGADTATGPEAPAGSNGPVRFRAEDVRWLLDLMAENTVSPFEGGDPSGIARAQELFAAGAVRRGLALKQRTCPPADFLSQPGVPEQVHQAVQGDPEGFLGAQPSVVVGMGDPQPADRRLVFNFHMDTVGPHVPPRLDGRTVHGRGAVDDKGPGVAALLGIAAAFAEDPGLAHEIEVQIASVPGEEGGAMGVYGTRWLVESGVVGRLMVFAEPTGGRSLDACSAAMTPQVSVTGDDSTDDHPYDGHNATLALSLLACSLTDRLAPIAERLGAKVCVAGLHTGMSHNRVYGSGRLRLNIAYYDTAAAAELARAVEESLPAARAELLERYPDNPVARRLAEDWTKVVRLDWLKRSLPPLANRDPEMEALLASCGLPRHDGVADGSAFTCDAIWAAGPGRYVVTCGPGTLDGNGAHTPTEHVRLDDLETYATRCRDLVLRFGAKARLPRTDDHCSRKETPAR</sequence>
<evidence type="ECO:0000256" key="2">
    <source>
        <dbReference type="SAM" id="MobiDB-lite"/>
    </source>
</evidence>
<dbReference type="PANTHER" id="PTHR43808">
    <property type="entry name" value="ACETYLORNITHINE DEACETYLASE"/>
    <property type="match status" value="1"/>
</dbReference>
<dbReference type="InterPro" id="IPR050072">
    <property type="entry name" value="Peptidase_M20A"/>
</dbReference>
<dbReference type="PANTHER" id="PTHR43808:SF8">
    <property type="entry name" value="PEPTIDASE M20 DIMERISATION DOMAIN-CONTAINING PROTEIN"/>
    <property type="match status" value="1"/>
</dbReference>
<dbReference type="GO" id="GO:0016787">
    <property type="term" value="F:hydrolase activity"/>
    <property type="evidence" value="ECO:0007669"/>
    <property type="project" value="InterPro"/>
</dbReference>